<feature type="region of interest" description="Disordered" evidence="1">
    <location>
        <begin position="21"/>
        <end position="82"/>
    </location>
</feature>
<evidence type="ECO:0000256" key="1">
    <source>
        <dbReference type="SAM" id="MobiDB-lite"/>
    </source>
</evidence>
<dbReference type="AlphaFoldDB" id="A0AAW2GLH9"/>
<keyword evidence="3" id="KW-1185">Reference proteome</keyword>
<organism evidence="2 3">
    <name type="scientific">Cardiocondyla obscurior</name>
    <dbReference type="NCBI Taxonomy" id="286306"/>
    <lineage>
        <taxon>Eukaryota</taxon>
        <taxon>Metazoa</taxon>
        <taxon>Ecdysozoa</taxon>
        <taxon>Arthropoda</taxon>
        <taxon>Hexapoda</taxon>
        <taxon>Insecta</taxon>
        <taxon>Pterygota</taxon>
        <taxon>Neoptera</taxon>
        <taxon>Endopterygota</taxon>
        <taxon>Hymenoptera</taxon>
        <taxon>Apocrita</taxon>
        <taxon>Aculeata</taxon>
        <taxon>Formicoidea</taxon>
        <taxon>Formicidae</taxon>
        <taxon>Myrmicinae</taxon>
        <taxon>Cardiocondyla</taxon>
    </lineage>
</organism>
<comment type="caution">
    <text evidence="2">The sequence shown here is derived from an EMBL/GenBank/DDBJ whole genome shotgun (WGS) entry which is preliminary data.</text>
</comment>
<dbReference type="Proteomes" id="UP001430953">
    <property type="component" value="Unassembled WGS sequence"/>
</dbReference>
<name>A0AAW2GLH9_9HYME</name>
<evidence type="ECO:0000313" key="3">
    <source>
        <dbReference type="Proteomes" id="UP001430953"/>
    </source>
</evidence>
<protein>
    <submittedName>
        <fullName evidence="2">Uncharacterized protein</fullName>
    </submittedName>
</protein>
<proteinExistence type="predicted"/>
<reference evidence="2 3" key="1">
    <citation type="submission" date="2023-03" db="EMBL/GenBank/DDBJ databases">
        <title>High recombination rates correlate with genetic variation in Cardiocondyla obscurior ants.</title>
        <authorList>
            <person name="Errbii M."/>
        </authorList>
    </citation>
    <scope>NUCLEOTIDE SEQUENCE [LARGE SCALE GENOMIC DNA]</scope>
    <source>
        <strain evidence="2">Alpha-2009</strain>
        <tissue evidence="2">Whole body</tissue>
    </source>
</reference>
<gene>
    <name evidence="2" type="ORF">PUN28_003374</name>
</gene>
<dbReference type="EMBL" id="JADYXP020000003">
    <property type="protein sequence ID" value="KAL0128087.1"/>
    <property type="molecule type" value="Genomic_DNA"/>
</dbReference>
<sequence>MHDTVRNVPKLLYRRSIYGDEKHSLPSTPVAPAKGSTAAEKRRARVLPPLRRSRPVGDRQEGGRNPLHFNSTGRYCRDTRKG</sequence>
<evidence type="ECO:0000313" key="2">
    <source>
        <dbReference type="EMBL" id="KAL0128087.1"/>
    </source>
</evidence>
<accession>A0AAW2GLH9</accession>